<dbReference type="InterPro" id="IPR050285">
    <property type="entry name" value="STE20_Ser/Thr_kinase"/>
</dbReference>
<feature type="region of interest" description="Disordered" evidence="5">
    <location>
        <begin position="138"/>
        <end position="163"/>
    </location>
</feature>
<dbReference type="GO" id="GO:0000165">
    <property type="term" value="P:MAPK cascade"/>
    <property type="evidence" value="ECO:0007669"/>
    <property type="project" value="TreeGrafter"/>
</dbReference>
<dbReference type="PROSITE" id="PS00107">
    <property type="entry name" value="PROTEIN_KINASE_ATP"/>
    <property type="match status" value="1"/>
</dbReference>
<accession>A0A974CLS9</accession>
<evidence type="ECO:0000256" key="2">
    <source>
        <dbReference type="ARBA" id="ARBA00022840"/>
    </source>
</evidence>
<comment type="similarity">
    <text evidence="4">Belongs to the protein kinase superfamily.</text>
</comment>
<evidence type="ECO:0000256" key="1">
    <source>
        <dbReference type="ARBA" id="ARBA00022741"/>
    </source>
</evidence>
<keyword evidence="2 3" id="KW-0067">ATP-binding</keyword>
<dbReference type="PROSITE" id="PS50011">
    <property type="entry name" value="PROTEIN_KINASE_DOM"/>
    <property type="match status" value="1"/>
</dbReference>
<dbReference type="PROSITE" id="PS00108">
    <property type="entry name" value="PROTEIN_KINASE_ST"/>
    <property type="match status" value="1"/>
</dbReference>
<feature type="binding site" evidence="3">
    <location>
        <position position="228"/>
    </location>
    <ligand>
        <name>ATP</name>
        <dbReference type="ChEBI" id="CHEBI:30616"/>
    </ligand>
</feature>
<feature type="domain" description="Protein kinase" evidence="6">
    <location>
        <begin position="199"/>
        <end position="464"/>
    </location>
</feature>
<feature type="compositionally biased region" description="Low complexity" evidence="5">
    <location>
        <begin position="139"/>
        <end position="150"/>
    </location>
</feature>
<dbReference type="EMBL" id="CM004477">
    <property type="protein sequence ID" value="OCT74561.1"/>
    <property type="molecule type" value="Genomic_DNA"/>
</dbReference>
<dbReference type="InterPro" id="IPR008271">
    <property type="entry name" value="Ser/Thr_kinase_AS"/>
</dbReference>
<dbReference type="GO" id="GO:0005524">
    <property type="term" value="F:ATP binding"/>
    <property type="evidence" value="ECO:0007669"/>
    <property type="project" value="UniProtKB-UniRule"/>
</dbReference>
<dbReference type="OMA" id="CIENTPE"/>
<dbReference type="PANTHER" id="PTHR48015">
    <property type="entry name" value="SERINE/THREONINE-PROTEIN KINASE TAO"/>
    <property type="match status" value="1"/>
</dbReference>
<dbReference type="FunFam" id="1.10.510.10:FF:000421">
    <property type="entry name" value="Serine/threonine-protein kinase PAK 6"/>
    <property type="match status" value="1"/>
</dbReference>
<organism evidence="7 8">
    <name type="scientific">Xenopus laevis</name>
    <name type="common">African clawed frog</name>
    <dbReference type="NCBI Taxonomy" id="8355"/>
    <lineage>
        <taxon>Eukaryota</taxon>
        <taxon>Metazoa</taxon>
        <taxon>Chordata</taxon>
        <taxon>Craniata</taxon>
        <taxon>Vertebrata</taxon>
        <taxon>Euteleostomi</taxon>
        <taxon>Amphibia</taxon>
        <taxon>Batrachia</taxon>
        <taxon>Anura</taxon>
        <taxon>Pipoidea</taxon>
        <taxon>Pipidae</taxon>
        <taxon>Xenopodinae</taxon>
        <taxon>Xenopus</taxon>
        <taxon>Xenopus</taxon>
    </lineage>
</organism>
<evidence type="ECO:0000256" key="5">
    <source>
        <dbReference type="SAM" id="MobiDB-lite"/>
    </source>
</evidence>
<keyword evidence="4" id="KW-0723">Serine/threonine-protein kinase</keyword>
<dbReference type="GO" id="GO:0048812">
    <property type="term" value="P:neuron projection morphogenesis"/>
    <property type="evidence" value="ECO:0007669"/>
    <property type="project" value="TreeGrafter"/>
</dbReference>
<dbReference type="InterPro" id="IPR017441">
    <property type="entry name" value="Protein_kinase_ATP_BS"/>
</dbReference>
<sequence>MASKRLKSLFCCFFPRLQRKKKNKKNKPAEIPVDEQIPIEERVIEEQKIDAGSEKNLQIPIEEVIVEQKSNEESENCLQVEKPSESSEETLKTLFVDCREEPSEYEEDVFYTVKSGESSETSGPSESLHADDVFYTVKSGESSETSGPSEYLHADDDKESSKSVTAENAEYCPEQKAQPPVPDYLAGMTVVNEDPSNNYYDWKKIGAGGFGSVYKVWMQNSQIPVALKIAEIKKRDAVKIRELQEVNILKKLSGHKNIVTHFSSMIYVTPERSQLWFTMEYCMGGSLKQLIDRAIDKSLPEKSIQYISREVLEGLNYMHENCIVHRDVKSVNITINHRGTVKIIDFGSAVQLKRPDGDITGACGTPCWMAPEVVACRLNQRGTYNFKCDIWSFGITVIEMAEGRPPYCKKPRIKVMSRIYKRKPPRLKYKKYWSEDFKDFLGQCLVKSPERRPTAKQLLDHPSMKEQPHAECVGAFLREYATVVG</sequence>
<dbReference type="SUPFAM" id="SSF56112">
    <property type="entry name" value="Protein kinase-like (PK-like)"/>
    <property type="match status" value="1"/>
</dbReference>
<feature type="compositionally biased region" description="Basic and acidic residues" evidence="5">
    <location>
        <begin position="152"/>
        <end position="161"/>
    </location>
</feature>
<dbReference type="GO" id="GO:0005737">
    <property type="term" value="C:cytoplasm"/>
    <property type="evidence" value="ECO:0007669"/>
    <property type="project" value="TreeGrafter"/>
</dbReference>
<protein>
    <recommendedName>
        <fullName evidence="6">Protein kinase domain-containing protein</fullName>
    </recommendedName>
</protein>
<gene>
    <name evidence="7" type="ORF">XELAEV_18033545mg</name>
</gene>
<dbReference type="Pfam" id="PF00069">
    <property type="entry name" value="Pkinase"/>
    <property type="match status" value="1"/>
</dbReference>
<evidence type="ECO:0000256" key="3">
    <source>
        <dbReference type="PROSITE-ProRule" id="PRU10141"/>
    </source>
</evidence>
<keyword evidence="4" id="KW-0418">Kinase</keyword>
<dbReference type="InterPro" id="IPR000719">
    <property type="entry name" value="Prot_kinase_dom"/>
</dbReference>
<keyword evidence="4" id="KW-0808">Transferase</keyword>
<dbReference type="PANTHER" id="PTHR48015:SF44">
    <property type="entry name" value="SERINE_THREONINE-PROTEIN KINASE DST1-LIKE"/>
    <property type="match status" value="1"/>
</dbReference>
<reference evidence="8" key="1">
    <citation type="journal article" date="2016" name="Nature">
        <title>Genome evolution in the allotetraploid frog Xenopus laevis.</title>
        <authorList>
            <person name="Session A.M."/>
            <person name="Uno Y."/>
            <person name="Kwon T."/>
            <person name="Chapman J.A."/>
            <person name="Toyoda A."/>
            <person name="Takahashi S."/>
            <person name="Fukui A."/>
            <person name="Hikosaka A."/>
            <person name="Suzuki A."/>
            <person name="Kondo M."/>
            <person name="van Heeringen S.J."/>
            <person name="Quigley I."/>
            <person name="Heinz S."/>
            <person name="Ogino H."/>
            <person name="Ochi H."/>
            <person name="Hellsten U."/>
            <person name="Lyons J.B."/>
            <person name="Simakov O."/>
            <person name="Putnam N."/>
            <person name="Stites J."/>
            <person name="Kuroki Y."/>
            <person name="Tanaka T."/>
            <person name="Michiue T."/>
            <person name="Watanabe M."/>
            <person name="Bogdanovic O."/>
            <person name="Lister R."/>
            <person name="Georgiou G."/>
            <person name="Paranjpe S.S."/>
            <person name="van Kruijsbergen I."/>
            <person name="Shu S."/>
            <person name="Carlson J."/>
            <person name="Kinoshita T."/>
            <person name="Ohta Y."/>
            <person name="Mawaribuchi S."/>
            <person name="Jenkins J."/>
            <person name="Grimwood J."/>
            <person name="Schmutz J."/>
            <person name="Mitros T."/>
            <person name="Mozaffari S.V."/>
            <person name="Suzuki Y."/>
            <person name="Haramoto Y."/>
            <person name="Yamamoto T.S."/>
            <person name="Takagi C."/>
            <person name="Heald R."/>
            <person name="Miller K."/>
            <person name="Haudenschild C."/>
            <person name="Kitzman J."/>
            <person name="Nakayama T."/>
            <person name="Izutsu Y."/>
            <person name="Robert J."/>
            <person name="Fortriede J."/>
            <person name="Burns K."/>
            <person name="Lotay V."/>
            <person name="Karimi K."/>
            <person name="Yasuoka Y."/>
            <person name="Dichmann D.S."/>
            <person name="Flajnik M.F."/>
            <person name="Houston D.W."/>
            <person name="Shendure J."/>
            <person name="DuPasquier L."/>
            <person name="Vize P.D."/>
            <person name="Zorn A.M."/>
            <person name="Ito M."/>
            <person name="Marcotte E.M."/>
            <person name="Wallingford J.B."/>
            <person name="Ito Y."/>
            <person name="Asashima M."/>
            <person name="Ueno N."/>
            <person name="Matsuda Y."/>
            <person name="Veenstra G.J."/>
            <person name="Fujiyama A."/>
            <person name="Harland R.M."/>
            <person name="Taira M."/>
            <person name="Rokhsar D.S."/>
        </authorList>
    </citation>
    <scope>NUCLEOTIDE SEQUENCE [LARGE SCALE GENOMIC DNA]</scope>
    <source>
        <strain evidence="8">J</strain>
    </source>
</reference>
<dbReference type="Proteomes" id="UP000694892">
    <property type="component" value="Chromosome 6S"/>
</dbReference>
<keyword evidence="1 3" id="KW-0547">Nucleotide-binding</keyword>
<dbReference type="Gene3D" id="1.10.510.10">
    <property type="entry name" value="Transferase(Phosphotransferase) domain 1"/>
    <property type="match status" value="1"/>
</dbReference>
<evidence type="ECO:0000313" key="7">
    <source>
        <dbReference type="EMBL" id="OCT74561.1"/>
    </source>
</evidence>
<name>A0A974CLS9_XENLA</name>
<proteinExistence type="inferred from homology"/>
<evidence type="ECO:0000313" key="8">
    <source>
        <dbReference type="Proteomes" id="UP000694892"/>
    </source>
</evidence>
<dbReference type="AlphaFoldDB" id="A0A974CLS9"/>
<feature type="region of interest" description="Disordered" evidence="5">
    <location>
        <begin position="70"/>
        <end position="90"/>
    </location>
</feature>
<dbReference type="CDD" id="cd05122">
    <property type="entry name" value="PKc_STE"/>
    <property type="match status" value="1"/>
</dbReference>
<evidence type="ECO:0000256" key="4">
    <source>
        <dbReference type="RuleBase" id="RU000304"/>
    </source>
</evidence>
<dbReference type="SMART" id="SM00220">
    <property type="entry name" value="S_TKc"/>
    <property type="match status" value="1"/>
</dbReference>
<evidence type="ECO:0000259" key="6">
    <source>
        <dbReference type="PROSITE" id="PS50011"/>
    </source>
</evidence>
<dbReference type="GO" id="GO:0004674">
    <property type="term" value="F:protein serine/threonine kinase activity"/>
    <property type="evidence" value="ECO:0007669"/>
    <property type="project" value="UniProtKB-KW"/>
</dbReference>
<dbReference type="InterPro" id="IPR011009">
    <property type="entry name" value="Kinase-like_dom_sf"/>
</dbReference>
<dbReference type="GO" id="GO:0043408">
    <property type="term" value="P:regulation of MAPK cascade"/>
    <property type="evidence" value="ECO:0007669"/>
    <property type="project" value="TreeGrafter"/>
</dbReference>